<dbReference type="InterPro" id="IPR057348">
    <property type="entry name" value="TELO2_ARM"/>
</dbReference>
<dbReference type="PANTHER" id="PTHR15830">
    <property type="entry name" value="TELOMERE LENGTH REGULATION PROTEIN TEL2 FAMILY MEMBER"/>
    <property type="match status" value="1"/>
</dbReference>
<feature type="region of interest" description="Disordered" evidence="4">
    <location>
        <begin position="611"/>
        <end position="706"/>
    </location>
</feature>
<dbReference type="Gene3D" id="1.25.40.720">
    <property type="entry name" value="Telomere length regulation protein 2, C-terminal domain"/>
    <property type="match status" value="1"/>
</dbReference>
<keyword evidence="8" id="KW-1185">Reference proteome</keyword>
<comment type="similarity">
    <text evidence="2">Belongs to the TEL2 family.</text>
</comment>
<evidence type="ECO:0000259" key="6">
    <source>
        <dbReference type="Pfam" id="PF25320"/>
    </source>
</evidence>
<gene>
    <name evidence="7" type="ORF">CSSPTR1EN2_LOCUS13507</name>
</gene>
<keyword evidence="3" id="KW-0963">Cytoplasm</keyword>
<accession>A0ABP0UAN8</accession>
<sequence length="1123" mass="123299">MALSNPMNPSPRRGEQEEEEASAAAAGGDEPPAAATSPQRVSSSKKSLESLLADLLIAMGATIAAASHATPVLSSLYSLASLLWVVPIPAPKAASCRRQASEAATIEGGDVYEATKSALYEGSLFTTLAKLLLHQVAPDWLACFPTGAPRWLFDEFFLHAPVTEALFELAPSLSSDHLRVEDTEDELDGSAVVLLEMCLIEKEGVKEMALAFGRHSQALRLAEGKQTQGWSNNRRKIGQATWLQMDKQIAQLLASVPDRAGFKAASSLQSPSFFQLIVKQLVAAIEEHQEEMRLQSMTLEEASADGLYTFSGEVIVKLCRRGHADVVASVLVPKLFQQVLHNFGNFSQEVSEGEKDTPHLTWESIKHISERSYWAAVTVAIKDSHAMEKWVEALLRDMADKPIDDLQAYCILLTLFSDLLSQHIMIRMVFIEKCLFSKILPTRCLKWVLDFAVLQSPPSTVDMQNTSKKQEKHLEVDVVQRLAHVWSSNKFIRSAPILKQAYLTAAVGMCVRAMDKEDMEHCDNLMKSLLEGVSYRLESPLPQVRQMAKRVALAFSLVLNPANPLFLDDGDEIGDLDDWDGLHLIANRSQTSEPLGQPGVAAITSSVLDGSKFTDDKPSKSHVDPSLKAGGGADVDKHERRRQIRERRERMALEEDDPDAVVNLGEDSFNNSTWLDEHGGDGTGSDSGSEEGSPLRPYDMSDDDSELERRKLPLHLSDCISSLRKGDDPNAVENALQVAEQLVRAMPEELDNAAADLSSALVHVRCSTVEGEEDTAEDKRHGALVALLASSPLASVGVLTRELYSPHVDVSQRLLILDVMADGARELAGTRDQSSGTRGQFQQRGLVTELLGASHHNAWYEPGHQQNLKGSGPWVEVPALMPGTSMVSWAHRYERELPARKGDHKLGKVTRKWAPRSMQLRKERWQQQMGTGSAQAGLEVGKNRFAPVAMAFMLPIMRDYDKKTHGVDLLGPDFIVLGKLVHTLGVFMECLLLQPEAAVLGVALLDLLRSRGISKHEEAYVRRAALYAASQVIQALHPSQVASAVAGGDETIAKGLDWIREWALGIAENDVDSETSTMAIACIEMHSEMVLQAMRAIQSLPSKRQSQISIHTESSQGPLIFPF</sequence>
<evidence type="ECO:0000313" key="8">
    <source>
        <dbReference type="Proteomes" id="UP001497512"/>
    </source>
</evidence>
<reference evidence="7" key="1">
    <citation type="submission" date="2024-02" db="EMBL/GenBank/DDBJ databases">
        <authorList>
            <consortium name="ELIXIR-Norway"/>
            <consortium name="Elixir Norway"/>
        </authorList>
    </citation>
    <scope>NUCLEOTIDE SEQUENCE</scope>
</reference>
<protein>
    <recommendedName>
        <fullName evidence="9">Telomere length regulation protein conserved domain-containing protein</fullName>
    </recommendedName>
</protein>
<proteinExistence type="inferred from homology"/>
<evidence type="ECO:0000256" key="3">
    <source>
        <dbReference type="ARBA" id="ARBA00022490"/>
    </source>
</evidence>
<feature type="region of interest" description="Disordered" evidence="4">
    <location>
        <begin position="1"/>
        <end position="42"/>
    </location>
</feature>
<dbReference type="PANTHER" id="PTHR15830:SF10">
    <property type="entry name" value="TELOMERE LENGTH REGULATION PROTEIN TEL2 HOMOLOG"/>
    <property type="match status" value="1"/>
</dbReference>
<evidence type="ECO:0000313" key="7">
    <source>
        <dbReference type="EMBL" id="CAK9216511.1"/>
    </source>
</evidence>
<feature type="compositionally biased region" description="Basic and acidic residues" evidence="4">
    <location>
        <begin position="612"/>
        <end position="625"/>
    </location>
</feature>
<name>A0ABP0UAN8_9BRYO</name>
<feature type="domain" description="TELO2 ARM repeat" evidence="6">
    <location>
        <begin position="324"/>
        <end position="577"/>
    </location>
</feature>
<dbReference type="InterPro" id="IPR038528">
    <property type="entry name" value="TEL2_C_sf"/>
</dbReference>
<comment type="subcellular location">
    <subcellularLocation>
        <location evidence="1">Cytoplasm</location>
    </subcellularLocation>
</comment>
<dbReference type="Pfam" id="PF25320">
    <property type="entry name" value="TELO2_ARM"/>
    <property type="match status" value="1"/>
</dbReference>
<dbReference type="Proteomes" id="UP001497512">
    <property type="component" value="Chromosome 2"/>
</dbReference>
<evidence type="ECO:0008006" key="9">
    <source>
        <dbReference type="Google" id="ProtNLM"/>
    </source>
</evidence>
<feature type="compositionally biased region" description="Low complexity" evidence="4">
    <location>
        <begin position="22"/>
        <end position="35"/>
    </location>
</feature>
<evidence type="ECO:0000256" key="1">
    <source>
        <dbReference type="ARBA" id="ARBA00004496"/>
    </source>
</evidence>
<evidence type="ECO:0000259" key="5">
    <source>
        <dbReference type="Pfam" id="PF10193"/>
    </source>
</evidence>
<feature type="domain" description="Telomere length regulation protein conserved" evidence="5">
    <location>
        <begin position="713"/>
        <end position="824"/>
    </location>
</feature>
<evidence type="ECO:0000256" key="4">
    <source>
        <dbReference type="SAM" id="MobiDB-lite"/>
    </source>
</evidence>
<organism evidence="7 8">
    <name type="scientific">Sphagnum troendelagicum</name>
    <dbReference type="NCBI Taxonomy" id="128251"/>
    <lineage>
        <taxon>Eukaryota</taxon>
        <taxon>Viridiplantae</taxon>
        <taxon>Streptophyta</taxon>
        <taxon>Embryophyta</taxon>
        <taxon>Bryophyta</taxon>
        <taxon>Sphagnophytina</taxon>
        <taxon>Sphagnopsida</taxon>
        <taxon>Sphagnales</taxon>
        <taxon>Sphagnaceae</taxon>
        <taxon>Sphagnum</taxon>
    </lineage>
</organism>
<dbReference type="Pfam" id="PF10193">
    <property type="entry name" value="Telomere_reg-2"/>
    <property type="match status" value="1"/>
</dbReference>
<dbReference type="InterPro" id="IPR051970">
    <property type="entry name" value="TEL2_Regulation"/>
</dbReference>
<dbReference type="EMBL" id="OZ019894">
    <property type="protein sequence ID" value="CAK9216511.1"/>
    <property type="molecule type" value="Genomic_DNA"/>
</dbReference>
<evidence type="ECO:0000256" key="2">
    <source>
        <dbReference type="ARBA" id="ARBA00006133"/>
    </source>
</evidence>
<dbReference type="InterPro" id="IPR019337">
    <property type="entry name" value="Telomere_length_regulation_dom"/>
</dbReference>